<gene>
    <name evidence="2" type="ORF">Pfra01_002096300</name>
</gene>
<evidence type="ECO:0000313" key="3">
    <source>
        <dbReference type="Proteomes" id="UP001165121"/>
    </source>
</evidence>
<dbReference type="EMBL" id="BSXT01002931">
    <property type="protein sequence ID" value="GMF51672.1"/>
    <property type="molecule type" value="Genomic_DNA"/>
</dbReference>
<keyword evidence="3" id="KW-1185">Reference proteome</keyword>
<evidence type="ECO:0000256" key="1">
    <source>
        <dbReference type="SAM" id="MobiDB-lite"/>
    </source>
</evidence>
<evidence type="ECO:0000313" key="2">
    <source>
        <dbReference type="EMBL" id="GMF51672.1"/>
    </source>
</evidence>
<reference evidence="2" key="1">
    <citation type="submission" date="2023-04" db="EMBL/GenBank/DDBJ databases">
        <title>Phytophthora fragariaefolia NBRC 109709.</title>
        <authorList>
            <person name="Ichikawa N."/>
            <person name="Sato H."/>
            <person name="Tonouchi N."/>
        </authorList>
    </citation>
    <scope>NUCLEOTIDE SEQUENCE</scope>
    <source>
        <strain evidence="2">NBRC 109709</strain>
    </source>
</reference>
<dbReference type="Proteomes" id="UP001165121">
    <property type="component" value="Unassembled WGS sequence"/>
</dbReference>
<accession>A0A9W6Y383</accession>
<sequence length="418" mass="45740">MAASTLPRGSFLLVFPEDVEGAIASPVYAKIKSSRGATATVTLVNEGDDSETTLKLARATALTRKVDSSDAEGSKLRTWIRQAVCVKHEGHYNFGQVTGYSDVGLIIYTLSGPIEASRTDICDTVYPVVALVIGCQVFPEETWSYEQLDQIHDTLMDRLLKPSTTNAPCDPLSIAQLVQGVLPDMSPGFDRLCYWTDARTGKRSRISLQHVVNYVYYVDGGKRMPARMEGTFGSTFCTPPVQDMHPQQQDPTARPEHQTTAPATRSSFFDVLDVDDGEETAADEAALAQTILAGVNESTSPTLTVPPNRMQHPRHTASSPATNPTYAVPPNLGSSAAAPAQLYQEASEEAEIRDLFRTHKPHLLTYQLESRRAPTNASARPGFLGRGPHRSQRILTVLLHAVRPSDAESRNDPLQLRR</sequence>
<organism evidence="2 3">
    <name type="scientific">Phytophthora fragariaefolia</name>
    <dbReference type="NCBI Taxonomy" id="1490495"/>
    <lineage>
        <taxon>Eukaryota</taxon>
        <taxon>Sar</taxon>
        <taxon>Stramenopiles</taxon>
        <taxon>Oomycota</taxon>
        <taxon>Peronosporomycetes</taxon>
        <taxon>Peronosporales</taxon>
        <taxon>Peronosporaceae</taxon>
        <taxon>Phytophthora</taxon>
    </lineage>
</organism>
<dbReference type="OrthoDB" id="127047at2759"/>
<feature type="region of interest" description="Disordered" evidence="1">
    <location>
        <begin position="298"/>
        <end position="326"/>
    </location>
</feature>
<feature type="region of interest" description="Disordered" evidence="1">
    <location>
        <begin position="241"/>
        <end position="266"/>
    </location>
</feature>
<dbReference type="AlphaFoldDB" id="A0A9W6Y383"/>
<proteinExistence type="predicted"/>
<feature type="compositionally biased region" description="Polar residues" evidence="1">
    <location>
        <begin position="316"/>
        <end position="325"/>
    </location>
</feature>
<protein>
    <submittedName>
        <fullName evidence="2">Unnamed protein product</fullName>
    </submittedName>
</protein>
<name>A0A9W6Y383_9STRA</name>
<comment type="caution">
    <text evidence="2">The sequence shown here is derived from an EMBL/GenBank/DDBJ whole genome shotgun (WGS) entry which is preliminary data.</text>
</comment>